<dbReference type="RefSeq" id="WP_074476589.1">
    <property type="nucleotide sequence ID" value="NZ_FMCT01000011.1"/>
</dbReference>
<dbReference type="AlphaFoldDB" id="A0A1C5A3H4"/>
<name>A0A1C5A3H4_9ACTN</name>
<gene>
    <name evidence="3" type="ORF">GA0070563_11160</name>
</gene>
<accession>A0A1C5A3H4</accession>
<keyword evidence="2" id="KW-1133">Transmembrane helix</keyword>
<evidence type="ECO:0000313" key="3">
    <source>
        <dbReference type="EMBL" id="SCF39748.1"/>
    </source>
</evidence>
<organism evidence="3 4">
    <name type="scientific">Micromonospora carbonacea</name>
    <dbReference type="NCBI Taxonomy" id="47853"/>
    <lineage>
        <taxon>Bacteria</taxon>
        <taxon>Bacillati</taxon>
        <taxon>Actinomycetota</taxon>
        <taxon>Actinomycetes</taxon>
        <taxon>Micromonosporales</taxon>
        <taxon>Micromonosporaceae</taxon>
        <taxon>Micromonospora</taxon>
    </lineage>
</organism>
<evidence type="ECO:0000313" key="4">
    <source>
        <dbReference type="Proteomes" id="UP000183585"/>
    </source>
</evidence>
<keyword evidence="2" id="KW-0812">Transmembrane</keyword>
<protein>
    <submittedName>
        <fullName evidence="3">Uncharacterized protein</fullName>
    </submittedName>
</protein>
<reference evidence="4" key="1">
    <citation type="submission" date="2016-06" db="EMBL/GenBank/DDBJ databases">
        <authorList>
            <person name="Varghese N."/>
            <person name="Submissions Spin"/>
        </authorList>
    </citation>
    <scope>NUCLEOTIDE SEQUENCE [LARGE SCALE GENOMIC DNA]</scope>
    <source>
        <strain evidence="4">DSM 43168</strain>
    </source>
</reference>
<keyword evidence="4" id="KW-1185">Reference proteome</keyword>
<evidence type="ECO:0000256" key="2">
    <source>
        <dbReference type="SAM" id="Phobius"/>
    </source>
</evidence>
<dbReference type="Proteomes" id="UP000183585">
    <property type="component" value="Unassembled WGS sequence"/>
</dbReference>
<sequence length="63" mass="6591">MADRDSPCPGAHPVAHGRPPLPDGHVVPHPPRPAAPALTRRQYAVGWVCAALLLAAALIGMLR</sequence>
<keyword evidence="2" id="KW-0472">Membrane</keyword>
<proteinExistence type="predicted"/>
<feature type="transmembrane region" description="Helical" evidence="2">
    <location>
        <begin position="43"/>
        <end position="62"/>
    </location>
</feature>
<evidence type="ECO:0000256" key="1">
    <source>
        <dbReference type="SAM" id="MobiDB-lite"/>
    </source>
</evidence>
<dbReference type="EMBL" id="FMCT01000011">
    <property type="protein sequence ID" value="SCF39748.1"/>
    <property type="molecule type" value="Genomic_DNA"/>
</dbReference>
<feature type="region of interest" description="Disordered" evidence="1">
    <location>
        <begin position="1"/>
        <end position="35"/>
    </location>
</feature>